<dbReference type="InterPro" id="IPR057670">
    <property type="entry name" value="SH3_retrovirus"/>
</dbReference>
<proteinExistence type="predicted"/>
<evidence type="ECO:0000259" key="1">
    <source>
        <dbReference type="Pfam" id="PF07727"/>
    </source>
</evidence>
<feature type="domain" description="Reverse transcriptase Ty1/copia-type" evidence="1">
    <location>
        <begin position="409"/>
        <end position="512"/>
    </location>
</feature>
<dbReference type="Pfam" id="PF14244">
    <property type="entry name" value="Retrotran_gag_3"/>
    <property type="match status" value="1"/>
</dbReference>
<evidence type="ECO:0000313" key="4">
    <source>
        <dbReference type="EMBL" id="KAE8719487.1"/>
    </source>
</evidence>
<evidence type="ECO:0000313" key="5">
    <source>
        <dbReference type="Proteomes" id="UP000436088"/>
    </source>
</evidence>
<dbReference type="PANTHER" id="PTHR37610">
    <property type="entry name" value="CCHC-TYPE DOMAIN-CONTAINING PROTEIN"/>
    <property type="match status" value="1"/>
</dbReference>
<dbReference type="InterPro" id="IPR029472">
    <property type="entry name" value="Copia-like_N"/>
</dbReference>
<dbReference type="GO" id="GO:0016301">
    <property type="term" value="F:kinase activity"/>
    <property type="evidence" value="ECO:0007669"/>
    <property type="project" value="UniProtKB-KW"/>
</dbReference>
<protein>
    <submittedName>
        <fullName evidence="4">Cysteine-rich RLK (RECEPTOR-like protein kinase) 8</fullName>
    </submittedName>
</protein>
<dbReference type="AlphaFoldDB" id="A0A6A3BU65"/>
<dbReference type="PANTHER" id="PTHR37610:SF97">
    <property type="entry name" value="RETROTRANSPOSON GAG DOMAIN-CONTAINING PROTEIN"/>
    <property type="match status" value="1"/>
</dbReference>
<feature type="domain" description="Retroviral polymerase SH3-like" evidence="3">
    <location>
        <begin position="286"/>
        <end position="329"/>
    </location>
</feature>
<organism evidence="4 5">
    <name type="scientific">Hibiscus syriacus</name>
    <name type="common">Rose of Sharon</name>
    <dbReference type="NCBI Taxonomy" id="106335"/>
    <lineage>
        <taxon>Eukaryota</taxon>
        <taxon>Viridiplantae</taxon>
        <taxon>Streptophyta</taxon>
        <taxon>Embryophyta</taxon>
        <taxon>Tracheophyta</taxon>
        <taxon>Spermatophyta</taxon>
        <taxon>Magnoliopsida</taxon>
        <taxon>eudicotyledons</taxon>
        <taxon>Gunneridae</taxon>
        <taxon>Pentapetalae</taxon>
        <taxon>rosids</taxon>
        <taxon>malvids</taxon>
        <taxon>Malvales</taxon>
        <taxon>Malvaceae</taxon>
        <taxon>Malvoideae</taxon>
        <taxon>Hibiscus</taxon>
    </lineage>
</organism>
<sequence length="542" mass="60708">MYKLDSHQRVRVAVGTYRQIELGLRVVEFTGGGVVSHCRNMSYAGFVMILGMEGVVLVTQLLSNDNFHSWKRSMVLTLSTKNKLGFVDGSIAAPDSSMVDQFNAWTRANILVNSWILNSVSKYIAASSLYHTTAAEMWNELIDRPILLVDPLPHVSKVFSLILQEGNQRSVQTAHLISEPTFAVKTQSGNHKNMPLCNIATFLVTQRIDVTNCKVAHTNSVVSQQDSSSIIDAFTSQLQNASSLDVLSRYNNAPELKFTELFSSLSPYELLYGHLPDYGRLKAFGCLCFISTLKSQANKFSPHALPVVFLGYSPGFKGYQVYVLQNQKFMDFCLPHIVRDSVDHSHVFKTQPAQTNPDIIVEEHNVSSGVDDVSSEASIAEQIIPDVAVKSSVWRDAIDDELRAMESIETWSIFPLHEGKNSIDCKWVYQIKHKADGSIDRYKAWLVAKGFTQVEGIDYMDTFFPVAKMTSFRILLALATVRGWHLFQLDVNNAFLNGVLDEEVYMKLPLGLDDMEWILSVPLSIDTWKTLWILCISGGNAN</sequence>
<dbReference type="EMBL" id="VEPZ02000788">
    <property type="protein sequence ID" value="KAE8719487.1"/>
    <property type="molecule type" value="Genomic_DNA"/>
</dbReference>
<dbReference type="SUPFAM" id="SSF56672">
    <property type="entry name" value="DNA/RNA polymerases"/>
    <property type="match status" value="1"/>
</dbReference>
<dbReference type="InterPro" id="IPR043502">
    <property type="entry name" value="DNA/RNA_pol_sf"/>
</dbReference>
<dbReference type="InterPro" id="IPR013103">
    <property type="entry name" value="RVT_2"/>
</dbReference>
<keyword evidence="5" id="KW-1185">Reference proteome</keyword>
<feature type="domain" description="Retrotransposon Copia-like N-terminal" evidence="2">
    <location>
        <begin position="52"/>
        <end position="95"/>
    </location>
</feature>
<gene>
    <name evidence="4" type="ORF">F3Y22_tig00109957pilonHSYRG00253</name>
</gene>
<name>A0A6A3BU65_HIBSY</name>
<accession>A0A6A3BU65</accession>
<dbReference type="Pfam" id="PF25597">
    <property type="entry name" value="SH3_retrovirus"/>
    <property type="match status" value="1"/>
</dbReference>
<dbReference type="Proteomes" id="UP000436088">
    <property type="component" value="Unassembled WGS sequence"/>
</dbReference>
<comment type="caution">
    <text evidence="4">The sequence shown here is derived from an EMBL/GenBank/DDBJ whole genome shotgun (WGS) entry which is preliminary data.</text>
</comment>
<dbReference type="Pfam" id="PF07727">
    <property type="entry name" value="RVT_2"/>
    <property type="match status" value="1"/>
</dbReference>
<reference evidence="4" key="1">
    <citation type="submission" date="2019-09" db="EMBL/GenBank/DDBJ databases">
        <title>Draft genome information of white flower Hibiscus syriacus.</title>
        <authorList>
            <person name="Kim Y.-M."/>
        </authorList>
    </citation>
    <scope>NUCLEOTIDE SEQUENCE [LARGE SCALE GENOMIC DNA]</scope>
    <source>
        <strain evidence="4">YM2019G1</strain>
    </source>
</reference>
<evidence type="ECO:0000259" key="3">
    <source>
        <dbReference type="Pfam" id="PF25597"/>
    </source>
</evidence>
<evidence type="ECO:0000259" key="2">
    <source>
        <dbReference type="Pfam" id="PF14244"/>
    </source>
</evidence>